<dbReference type="OrthoDB" id="9806195at2"/>
<dbReference type="InterPro" id="IPR006058">
    <property type="entry name" value="2Fe2S_fd_BS"/>
</dbReference>
<dbReference type="InterPro" id="IPR012675">
    <property type="entry name" value="Beta-grasp_dom_sf"/>
</dbReference>
<dbReference type="Proteomes" id="UP000242175">
    <property type="component" value="Chromosome large"/>
</dbReference>
<dbReference type="EMBL" id="CP022355">
    <property type="protein sequence ID" value="ASK78862.1"/>
    <property type="molecule type" value="Genomic_DNA"/>
</dbReference>
<name>A0A220VF95_9GAMM</name>
<protein>
    <recommendedName>
        <fullName evidence="1">2Fe-2S ferredoxin-type domain-containing protein</fullName>
    </recommendedName>
</protein>
<dbReference type="AlphaFoldDB" id="A0A220VF95"/>
<evidence type="ECO:0000313" key="2">
    <source>
        <dbReference type="EMBL" id="ASK78862.1"/>
    </source>
</evidence>
<dbReference type="Pfam" id="PF00111">
    <property type="entry name" value="Fer2"/>
    <property type="match status" value="1"/>
</dbReference>
<proteinExistence type="predicted"/>
<reference evidence="2 3" key="1">
    <citation type="journal article" date="2016" name="Int. J. Syst. Evol. Microbiol.">
        <title>Paraphotobacterium marinum gen. nov., sp. nov., a member of the family Vibrionaceae, isolated from surface seawater.</title>
        <authorList>
            <person name="Huang Z."/>
            <person name="Dong C."/>
            <person name="Shao Z."/>
        </authorList>
    </citation>
    <scope>NUCLEOTIDE SEQUENCE [LARGE SCALE GENOMIC DNA]</scope>
    <source>
        <strain evidence="2 3">NSCS20N07D</strain>
    </source>
</reference>
<dbReference type="CDD" id="cd00207">
    <property type="entry name" value="fer2"/>
    <property type="match status" value="1"/>
</dbReference>
<evidence type="ECO:0000313" key="3">
    <source>
        <dbReference type="Proteomes" id="UP000242175"/>
    </source>
</evidence>
<dbReference type="InterPro" id="IPR001041">
    <property type="entry name" value="2Fe-2S_ferredoxin-type"/>
</dbReference>
<feature type="domain" description="2Fe-2S ferredoxin-type" evidence="1">
    <location>
        <begin position="1"/>
        <end position="79"/>
    </location>
</feature>
<accession>A0A220VF95</accession>
<dbReference type="PROSITE" id="PS00197">
    <property type="entry name" value="2FE2S_FER_1"/>
    <property type="match status" value="1"/>
</dbReference>
<evidence type="ECO:0000259" key="1">
    <source>
        <dbReference type="PROSITE" id="PS51085"/>
    </source>
</evidence>
<sequence length="79" mass="8888">MKLNPKEPLLIQLEKAGFNIENQCRSGFCGACKCKLLSGDVRFNQDSIAYIQSSEILTCCSIPLTNLKLDFNYKIKSIK</sequence>
<keyword evidence="3" id="KW-1185">Reference proteome</keyword>
<dbReference type="KEGG" id="pmai:CF386_06115"/>
<dbReference type="PROSITE" id="PS51085">
    <property type="entry name" value="2FE2S_FER_2"/>
    <property type="match status" value="1"/>
</dbReference>
<organism evidence="2 3">
    <name type="scientific">Paraphotobacterium marinum</name>
    <dbReference type="NCBI Taxonomy" id="1755811"/>
    <lineage>
        <taxon>Bacteria</taxon>
        <taxon>Pseudomonadati</taxon>
        <taxon>Pseudomonadota</taxon>
        <taxon>Gammaproteobacteria</taxon>
        <taxon>Vibrionales</taxon>
        <taxon>Vibrionaceae</taxon>
        <taxon>Paraphotobacterium</taxon>
    </lineage>
</organism>
<dbReference type="InterPro" id="IPR036010">
    <property type="entry name" value="2Fe-2S_ferredoxin-like_sf"/>
</dbReference>
<dbReference type="NCBIfam" id="NF007985">
    <property type="entry name" value="PRK10713.1"/>
    <property type="match status" value="1"/>
</dbReference>
<dbReference type="GO" id="GO:0051537">
    <property type="term" value="F:2 iron, 2 sulfur cluster binding"/>
    <property type="evidence" value="ECO:0007669"/>
    <property type="project" value="InterPro"/>
</dbReference>
<gene>
    <name evidence="2" type="ORF">CF386_06115</name>
</gene>
<dbReference type="Gene3D" id="3.10.20.30">
    <property type="match status" value="1"/>
</dbReference>
<dbReference type="SUPFAM" id="SSF54292">
    <property type="entry name" value="2Fe-2S ferredoxin-like"/>
    <property type="match status" value="1"/>
</dbReference>